<dbReference type="PANTHER" id="PTHR10083">
    <property type="entry name" value="KUNITZ-TYPE PROTEASE INHIBITOR-RELATED"/>
    <property type="match status" value="1"/>
</dbReference>
<dbReference type="PANTHER" id="PTHR10083:SF374">
    <property type="entry name" value="BPTI_KUNITZ INHIBITOR DOMAIN-CONTAINING PROTEIN"/>
    <property type="match status" value="1"/>
</dbReference>
<dbReference type="SMART" id="SM00131">
    <property type="entry name" value="KU"/>
    <property type="match status" value="2"/>
</dbReference>
<dbReference type="Proteomes" id="UP000281553">
    <property type="component" value="Unassembled WGS sequence"/>
</dbReference>
<evidence type="ECO:0000313" key="4">
    <source>
        <dbReference type="Proteomes" id="UP000281553"/>
    </source>
</evidence>
<reference evidence="3 4" key="1">
    <citation type="submission" date="2018-11" db="EMBL/GenBank/DDBJ databases">
        <authorList>
            <consortium name="Pathogen Informatics"/>
        </authorList>
    </citation>
    <scope>NUCLEOTIDE SEQUENCE [LARGE SCALE GENOMIC DNA]</scope>
</reference>
<gene>
    <name evidence="3" type="ORF">DILT_LOCUS6727</name>
</gene>
<dbReference type="InterPro" id="IPR036880">
    <property type="entry name" value="Kunitz_BPTI_sf"/>
</dbReference>
<name>A0A3P7NZ87_DIBLA</name>
<sequence>MIFRYGGKGGNANRFPTKEDCEEAITDCAQEVEEDICKMLLDVGYGGSHFELFGYDKGARMCKKFLYGGEGGNRNAFETLQQCEEASMNCSTIEEEEDICQMPLEEGYGEVDFWLYGYDKNARICKQFLYGGVGGNRNAFQTLQQCVEASKDCPQIGMSCLGANSLFVCAYSSRRCSF</sequence>
<dbReference type="Pfam" id="PF00014">
    <property type="entry name" value="Kunitz_BPTI"/>
    <property type="match status" value="3"/>
</dbReference>
<evidence type="ECO:0000256" key="1">
    <source>
        <dbReference type="ARBA" id="ARBA00023157"/>
    </source>
</evidence>
<dbReference type="InterPro" id="IPR050098">
    <property type="entry name" value="TFPI/VKTCI-like"/>
</dbReference>
<evidence type="ECO:0000259" key="2">
    <source>
        <dbReference type="PROSITE" id="PS50279"/>
    </source>
</evidence>
<keyword evidence="1" id="KW-1015">Disulfide bond</keyword>
<evidence type="ECO:0000313" key="3">
    <source>
        <dbReference type="EMBL" id="VDN10896.1"/>
    </source>
</evidence>
<dbReference type="SUPFAM" id="SSF57362">
    <property type="entry name" value="BPTI-like"/>
    <property type="match status" value="3"/>
</dbReference>
<feature type="domain" description="BPTI/Kunitz inhibitor" evidence="2">
    <location>
        <begin position="100"/>
        <end position="150"/>
    </location>
</feature>
<feature type="domain" description="BPTI/Kunitz inhibitor" evidence="2">
    <location>
        <begin position="37"/>
        <end position="87"/>
    </location>
</feature>
<dbReference type="AlphaFoldDB" id="A0A3P7NZ87"/>
<accession>A0A3P7NZ87</accession>
<organism evidence="3 4">
    <name type="scientific">Dibothriocephalus latus</name>
    <name type="common">Fish tapeworm</name>
    <name type="synonym">Diphyllobothrium latum</name>
    <dbReference type="NCBI Taxonomy" id="60516"/>
    <lineage>
        <taxon>Eukaryota</taxon>
        <taxon>Metazoa</taxon>
        <taxon>Spiralia</taxon>
        <taxon>Lophotrochozoa</taxon>
        <taxon>Platyhelminthes</taxon>
        <taxon>Cestoda</taxon>
        <taxon>Eucestoda</taxon>
        <taxon>Diphyllobothriidea</taxon>
        <taxon>Diphyllobothriidae</taxon>
        <taxon>Dibothriocephalus</taxon>
    </lineage>
</organism>
<dbReference type="OrthoDB" id="4473401at2759"/>
<dbReference type="EMBL" id="UYRU01050236">
    <property type="protein sequence ID" value="VDN10896.1"/>
    <property type="molecule type" value="Genomic_DNA"/>
</dbReference>
<dbReference type="CDD" id="cd22593">
    <property type="entry name" value="Kunitz_conkunitzin"/>
    <property type="match status" value="1"/>
</dbReference>
<keyword evidence="4" id="KW-1185">Reference proteome</keyword>
<dbReference type="PROSITE" id="PS50279">
    <property type="entry name" value="BPTI_KUNITZ_2"/>
    <property type="match status" value="2"/>
</dbReference>
<dbReference type="Gene3D" id="4.10.410.10">
    <property type="entry name" value="Pancreatic trypsin inhibitor Kunitz domain"/>
    <property type="match status" value="3"/>
</dbReference>
<proteinExistence type="predicted"/>
<protein>
    <recommendedName>
        <fullName evidence="2">BPTI/Kunitz inhibitor domain-containing protein</fullName>
    </recommendedName>
</protein>
<dbReference type="InterPro" id="IPR002223">
    <property type="entry name" value="Kunitz_BPTI"/>
</dbReference>
<dbReference type="GO" id="GO:0004867">
    <property type="term" value="F:serine-type endopeptidase inhibitor activity"/>
    <property type="evidence" value="ECO:0007669"/>
    <property type="project" value="InterPro"/>
</dbReference>